<evidence type="ECO:0000313" key="4">
    <source>
        <dbReference type="Proteomes" id="UP000076863"/>
    </source>
</evidence>
<dbReference type="OrthoDB" id="6407410at2759"/>
<evidence type="ECO:0000256" key="2">
    <source>
        <dbReference type="SAM" id="Phobius"/>
    </source>
</evidence>
<sequence>MASSLRRTSDADVADSTITGRARRASLSVMNANPQLGIWQAACTAIAQAPNLTELRDMDMGAGNIAFNSQGHSARLAAVYEDTGRVALVRSHTRGVVGQESEQEKTTPVRVEETVTDAAQDERETKTKEHHHHRHHLWHHSHGEGHGKKADIGPTIMHGLAAFWKFFITPAGFLITIYCLNIVAWGAMLFFLLLKAAPAMNHPSADDDSSPRKIWLEIDSQILNALFCVTGFGLAPWRFRDLYLFIRGAHMRDTAAMTKLAKQNRGWFRPPTWYTQTEATAVATSDQVKPPTFTGRVAPPTAIWKLGFTIWMMVLNTILQAVLCFFMWHYNRIDRPNWATGAFIGLGCGVAMLAGLMSWWEGRKVKKIEGPAVEVIEAVEASTAKCFQGHKRSQVKKQDHAATQSNLQLLRDAHRVPSPGPVPFNLGSDDTARIQWETRSITR</sequence>
<gene>
    <name evidence="3" type="ORF">BBO_03114</name>
</gene>
<accession>A0A167GFG4</accession>
<name>A0A167GFG4_9HYPO</name>
<dbReference type="PANTHER" id="PTHR35872">
    <property type="entry name" value="INTEGRAL MEMBRANE PROTEIN (AFU_ORTHOLOGUE AFUA_5G07110)"/>
    <property type="match status" value="1"/>
</dbReference>
<feature type="transmembrane region" description="Helical" evidence="2">
    <location>
        <begin position="306"/>
        <end position="328"/>
    </location>
</feature>
<feature type="compositionally biased region" description="Basic residues" evidence="1">
    <location>
        <begin position="128"/>
        <end position="140"/>
    </location>
</feature>
<keyword evidence="2" id="KW-0472">Membrane</keyword>
<reference evidence="3 4" key="1">
    <citation type="journal article" date="2016" name="Genome Biol. Evol.">
        <title>Divergent and convergent evolution of fungal pathogenicity.</title>
        <authorList>
            <person name="Shang Y."/>
            <person name="Xiao G."/>
            <person name="Zheng P."/>
            <person name="Cen K."/>
            <person name="Zhan S."/>
            <person name="Wang C."/>
        </authorList>
    </citation>
    <scope>NUCLEOTIDE SEQUENCE [LARGE SCALE GENOMIC DNA]</scope>
    <source>
        <strain evidence="3 4">RCEF 3172</strain>
    </source>
</reference>
<dbReference type="AlphaFoldDB" id="A0A167GFG4"/>
<evidence type="ECO:0000256" key="1">
    <source>
        <dbReference type="SAM" id="MobiDB-lite"/>
    </source>
</evidence>
<keyword evidence="2" id="KW-0812">Transmembrane</keyword>
<organism evidence="3 4">
    <name type="scientific">Beauveria brongniartii RCEF 3172</name>
    <dbReference type="NCBI Taxonomy" id="1081107"/>
    <lineage>
        <taxon>Eukaryota</taxon>
        <taxon>Fungi</taxon>
        <taxon>Dikarya</taxon>
        <taxon>Ascomycota</taxon>
        <taxon>Pezizomycotina</taxon>
        <taxon>Sordariomycetes</taxon>
        <taxon>Hypocreomycetidae</taxon>
        <taxon>Hypocreales</taxon>
        <taxon>Cordycipitaceae</taxon>
        <taxon>Beauveria</taxon>
        <taxon>Beauveria brongniartii</taxon>
    </lineage>
</organism>
<dbReference type="PANTHER" id="PTHR35872:SF1">
    <property type="entry name" value="ALPHA-L-RHAMNOSIDASE C"/>
    <property type="match status" value="1"/>
</dbReference>
<feature type="region of interest" description="Disordered" evidence="1">
    <location>
        <begin position="118"/>
        <end position="145"/>
    </location>
</feature>
<dbReference type="Pfam" id="PF11204">
    <property type="entry name" value="DUF2985"/>
    <property type="match status" value="1"/>
</dbReference>
<keyword evidence="4" id="KW-1185">Reference proteome</keyword>
<keyword evidence="2" id="KW-1133">Transmembrane helix</keyword>
<dbReference type="Proteomes" id="UP000076863">
    <property type="component" value="Unassembled WGS sequence"/>
</dbReference>
<dbReference type="InterPro" id="IPR021369">
    <property type="entry name" value="DUF2985"/>
</dbReference>
<dbReference type="EMBL" id="AZHA01000007">
    <property type="protein sequence ID" value="OAA46559.1"/>
    <property type="molecule type" value="Genomic_DNA"/>
</dbReference>
<proteinExistence type="predicted"/>
<protein>
    <recommendedName>
        <fullName evidence="5">Alpha-L-rhamnosidase C</fullName>
    </recommendedName>
</protein>
<evidence type="ECO:0000313" key="3">
    <source>
        <dbReference type="EMBL" id="OAA46559.1"/>
    </source>
</evidence>
<evidence type="ECO:0008006" key="5">
    <source>
        <dbReference type="Google" id="ProtNLM"/>
    </source>
</evidence>
<feature type="transmembrane region" description="Helical" evidence="2">
    <location>
        <begin position="340"/>
        <end position="360"/>
    </location>
</feature>
<comment type="caution">
    <text evidence="3">The sequence shown here is derived from an EMBL/GenBank/DDBJ whole genome shotgun (WGS) entry which is preliminary data.</text>
</comment>
<feature type="transmembrane region" description="Helical" evidence="2">
    <location>
        <begin position="166"/>
        <end position="194"/>
    </location>
</feature>